<dbReference type="Proteomes" id="UP000601435">
    <property type="component" value="Unassembled WGS sequence"/>
</dbReference>
<feature type="compositionally biased region" description="Basic and acidic residues" evidence="1">
    <location>
        <begin position="1211"/>
        <end position="1242"/>
    </location>
</feature>
<feature type="compositionally biased region" description="Low complexity" evidence="1">
    <location>
        <begin position="178"/>
        <end position="193"/>
    </location>
</feature>
<sequence>MSDKDPFKDLVFNGAPSEYRLFRRKILLSVASLEEKHVYLAGPRILNRLTGEAWRATEHLAIGDLRSEKGWLRVLQALDEHYRYLPETELNECVDEFLFHLKRKGHEGPTAFVSRFKAVLSRLETLVAAEKAQQKGSTKRRRSSKRTPSPDGEPSTSSLSSDHAEDEEPVLTKDRVEAAAAAAETPSGARAPAEPASVSKGPRTVGSFVESPKKKPPSAGGSQKSRGTQKADDERANRQMMEDLGKLEVGHLRVKPIFPEVILGHLFMRKYGLNREQRSQVIRSTGGSCRFRDVEKVIRASDYEDKFHDPSSRVQSSRSTSGANVLAAEEGSSLSEPTYSDEDEVNEAATGDEENDDDEDLEEAYEIQKKAKNDAKRAFRSYKDSRRRVKEIRKDRQPYMPVVAIPPSSSNAVPPDALPVQPTFRYDRKPSRRTNDKGKGGRKGRKEDVSLVQASLVTEFSYMVSAEDAAPEDDQEIFAVSVPPGLAVIDTGCTTSVIGRRTADRYIEFFKARNIPEPTLVTLPPVQLKGFNGMRSSSDRGLKWTVKLGSLWGQVTTYLVEGEAPFLLSRKVLQSMEATIDLGKCTLSSEKHGLKNEPLAQASNGHLLMPLVPTEDYEDLLQVQLAETPVDKAAGVDKRKHFQTIMKHTRYTQVDTGTYRYELRMVFGQDVDFALCAYRRAVFDRPGACLFAYRYATAQEQAVFAGPASLSHHCERGRGLASIRLGVSFGQDFNKAKVSLAKGGEAARSVLARRKKVVSALQSCHCPGHQSHAHVSEKPRDHGGRYPPKFCKKLVRALASRDKEVLPEHDIFMQTDDEADSERESDQEGDPDEEPRLQAANRRSYAAMIQKLHVNTGHASVPQMLRLAQRAKAPADLIAEIRKFKRSVCEELQVPPTHRVAALRHTETPNHIVGLDLVQVELKKEGPRGPIETKYNVLTAVDYASDFAQQIVLPAGPGVVAKAFHAMWCRPYGPPRVVYVDPDQRWVSGEFQEYLRSNSITLLDSATESHWQLGRVEIAQRILRNMALRVWRTTDRPAEEVIENCCGVRNEQLKHLTEQQNLAVQDAVLSERDFAQKMLVRQQAAEAFIEAKVCTSSADKGVVSLPRGTDSPIPRVIWVVVNGFMYQCSPECLRPVTEDEVAFKQLAQQYHTGHLPEELEQATPSRRGPAGRFFDLTADPPTADDFMTPPASDEEGEPSPGASPRAAASVRFREEAEPSETGVERPAEKAPRLDDPDDHLSDYEPSPADVADSAMAAPPGTPEGACPEPPDGDDALCCEIALDVFDVDLDSKGQGLWTALEECATVAARPGQKRRVEDRERFRGAMKKEWQSWLENRVTSIAKSKGARLVLVGFQDPDLGDKSDRQLYFRPPPEVRELMNLSEDDVLRLEKAAYGLAEAPRAWFLRLSRELVAVGLIVSQLDPCVFCLRCSSTSDLLGICGVHVDDLLGGGTSVMDQCLEKLKLKLPFGDFRRKTIKYTGAEIRQHPDHTIEVTQEAYVDKLEEVSTKPFGKASDPLNEPTLMRACCGQLAWVANHSRPDQAFLASYLQGVQDKALVSHLELYNKSVREMKARRISLRFPPVPLERWSACSSALAMEKRLAIDYAIARACLQERHVLPFWTNNLQMISDCLTKLRGNKDILYRVLDTCTFHVRPSKESGRKEAARTKVQP</sequence>
<dbReference type="SUPFAM" id="SSF53098">
    <property type="entry name" value="Ribonuclease H-like"/>
    <property type="match status" value="1"/>
</dbReference>
<protein>
    <submittedName>
        <fullName evidence="3">RE1 protein</fullName>
    </submittedName>
</protein>
<dbReference type="InterPro" id="IPR013103">
    <property type="entry name" value="RVT_2"/>
</dbReference>
<feature type="region of interest" description="Disordered" evidence="1">
    <location>
        <begin position="306"/>
        <end position="361"/>
    </location>
</feature>
<feature type="domain" description="Integrase catalytic" evidence="2">
    <location>
        <begin position="905"/>
        <end position="1073"/>
    </location>
</feature>
<feature type="compositionally biased region" description="Acidic residues" evidence="1">
    <location>
        <begin position="339"/>
        <end position="361"/>
    </location>
</feature>
<dbReference type="OrthoDB" id="435351at2759"/>
<dbReference type="GO" id="GO:0015074">
    <property type="term" value="P:DNA integration"/>
    <property type="evidence" value="ECO:0007669"/>
    <property type="project" value="InterPro"/>
</dbReference>
<feature type="region of interest" description="Disordered" evidence="1">
    <location>
        <begin position="130"/>
        <end position="235"/>
    </location>
</feature>
<feature type="compositionally biased region" description="Low complexity" evidence="1">
    <location>
        <begin position="1198"/>
        <end position="1209"/>
    </location>
</feature>
<dbReference type="EMBL" id="CAJNJA010025910">
    <property type="protein sequence ID" value="CAE7551398.1"/>
    <property type="molecule type" value="Genomic_DNA"/>
</dbReference>
<evidence type="ECO:0000256" key="1">
    <source>
        <dbReference type="SAM" id="MobiDB-lite"/>
    </source>
</evidence>
<proteinExistence type="predicted"/>
<dbReference type="InterPro" id="IPR012337">
    <property type="entry name" value="RNaseH-like_sf"/>
</dbReference>
<feature type="region of interest" description="Disordered" evidence="1">
    <location>
        <begin position="1154"/>
        <end position="1272"/>
    </location>
</feature>
<dbReference type="Gene3D" id="2.40.70.10">
    <property type="entry name" value="Acid Proteases"/>
    <property type="match status" value="1"/>
</dbReference>
<dbReference type="GO" id="GO:0003676">
    <property type="term" value="F:nucleic acid binding"/>
    <property type="evidence" value="ECO:0007669"/>
    <property type="project" value="InterPro"/>
</dbReference>
<evidence type="ECO:0000313" key="3">
    <source>
        <dbReference type="EMBL" id="CAE7551398.1"/>
    </source>
</evidence>
<name>A0A812U1Z8_9DINO</name>
<accession>A0A812U1Z8</accession>
<dbReference type="Gene3D" id="3.30.420.10">
    <property type="entry name" value="Ribonuclease H-like superfamily/Ribonuclease H"/>
    <property type="match status" value="1"/>
</dbReference>
<feature type="compositionally biased region" description="Acidic residues" evidence="1">
    <location>
        <begin position="815"/>
        <end position="833"/>
    </location>
</feature>
<gene>
    <name evidence="3" type="primary">RE1</name>
    <name evidence="3" type="ORF">SNEC2469_LOCUS15882</name>
</gene>
<feature type="region of interest" description="Disordered" evidence="1">
    <location>
        <begin position="401"/>
        <end position="448"/>
    </location>
</feature>
<dbReference type="InterPro" id="IPR021109">
    <property type="entry name" value="Peptidase_aspartic_dom_sf"/>
</dbReference>
<feature type="region of interest" description="Disordered" evidence="1">
    <location>
        <begin position="767"/>
        <end position="786"/>
    </location>
</feature>
<organism evidence="3 4">
    <name type="scientific">Symbiodinium necroappetens</name>
    <dbReference type="NCBI Taxonomy" id="1628268"/>
    <lineage>
        <taxon>Eukaryota</taxon>
        <taxon>Sar</taxon>
        <taxon>Alveolata</taxon>
        <taxon>Dinophyceae</taxon>
        <taxon>Suessiales</taxon>
        <taxon>Symbiodiniaceae</taxon>
        <taxon>Symbiodinium</taxon>
    </lineage>
</organism>
<dbReference type="InterPro" id="IPR036397">
    <property type="entry name" value="RNaseH_sf"/>
</dbReference>
<evidence type="ECO:0000313" key="4">
    <source>
        <dbReference type="Proteomes" id="UP000601435"/>
    </source>
</evidence>
<dbReference type="Pfam" id="PF07727">
    <property type="entry name" value="RVT_2"/>
    <property type="match status" value="1"/>
</dbReference>
<feature type="compositionally biased region" description="Low complexity" evidence="1">
    <location>
        <begin position="312"/>
        <end position="321"/>
    </location>
</feature>
<feature type="compositionally biased region" description="Basic and acidic residues" evidence="1">
    <location>
        <begin position="774"/>
        <end position="784"/>
    </location>
</feature>
<dbReference type="PROSITE" id="PS50994">
    <property type="entry name" value="INTEGRASE"/>
    <property type="match status" value="1"/>
</dbReference>
<dbReference type="InterPro" id="IPR001584">
    <property type="entry name" value="Integrase_cat-core"/>
</dbReference>
<feature type="compositionally biased region" description="Basic and acidic residues" evidence="1">
    <location>
        <begin position="425"/>
        <end position="448"/>
    </location>
</feature>
<feature type="region of interest" description="Disordered" evidence="1">
    <location>
        <begin position="806"/>
        <end position="837"/>
    </location>
</feature>
<evidence type="ECO:0000259" key="2">
    <source>
        <dbReference type="PROSITE" id="PS50994"/>
    </source>
</evidence>
<reference evidence="3" key="1">
    <citation type="submission" date="2021-02" db="EMBL/GenBank/DDBJ databases">
        <authorList>
            <person name="Dougan E. K."/>
            <person name="Rhodes N."/>
            <person name="Thang M."/>
            <person name="Chan C."/>
        </authorList>
    </citation>
    <scope>NUCLEOTIDE SEQUENCE</scope>
</reference>
<keyword evidence="4" id="KW-1185">Reference proteome</keyword>
<comment type="caution">
    <text evidence="3">The sequence shown here is derived from an EMBL/GenBank/DDBJ whole genome shotgun (WGS) entry which is preliminary data.</text>
</comment>